<name>A0AAV4WMF1_9ARAC</name>
<dbReference type="SUPFAM" id="SSF57667">
    <property type="entry name" value="beta-beta-alpha zinc fingers"/>
    <property type="match status" value="3"/>
</dbReference>
<organism evidence="13 14">
    <name type="scientific">Caerostris darwini</name>
    <dbReference type="NCBI Taxonomy" id="1538125"/>
    <lineage>
        <taxon>Eukaryota</taxon>
        <taxon>Metazoa</taxon>
        <taxon>Ecdysozoa</taxon>
        <taxon>Arthropoda</taxon>
        <taxon>Chelicerata</taxon>
        <taxon>Arachnida</taxon>
        <taxon>Araneae</taxon>
        <taxon>Araneomorphae</taxon>
        <taxon>Entelegynae</taxon>
        <taxon>Araneoidea</taxon>
        <taxon>Araneidae</taxon>
        <taxon>Caerostris</taxon>
    </lineage>
</organism>
<keyword evidence="7" id="KW-0238">DNA-binding</keyword>
<dbReference type="GO" id="GO:0000981">
    <property type="term" value="F:DNA-binding transcription factor activity, RNA polymerase II-specific"/>
    <property type="evidence" value="ECO:0007669"/>
    <property type="project" value="TreeGrafter"/>
</dbReference>
<feature type="domain" description="C2H2-type" evidence="12">
    <location>
        <begin position="410"/>
        <end position="437"/>
    </location>
</feature>
<feature type="domain" description="C2H2-type" evidence="12">
    <location>
        <begin position="438"/>
        <end position="466"/>
    </location>
</feature>
<sequence length="520" mass="57988">MHQQTDYEEIGAAEMYSRYDLSTHDQYILANSDFHFSSNPSVEENEYKSVNLQQSSEPSKVLRSQNSQPSDATCSGHTANIPSSIAQQGLLSGFQQTFGQKNVLKNRMAQHLKDFSQTEYSAISSTNKAFYSTGNLFHPTNITEQTENVPFATLTCDDPSENLSFTSNSLCGNSEENSLITSETENSYVIADIISTPGTSHFFVENQESCVINFEAMKCKVVENNPKNNRSTDGIAGSVSGASKSSETKRYGFRSGIMNNTELYISDNSSSVSGSSVCQKAYNISTRTPANESSAHNNRSEDKILSKYVNSYKDMDTSSGNTKKNLDNCGKDRNTFQTSAHPEFPEPTTVARRYKCNFCDETFSRSSGLSKHVRSHTADKPYQCTECGKCYDYPYQLRDHSYKHIGETPHSCRECGKCFSTNGKLLVHFRTHTGDKPYSCTDCGKCFAARSNLRNHVRGTHIGETPYSCRECGKCFVFNSKLVKHVRTHNGEKPYSCGECGRCFSTNGQLRVHFRTHTGE</sequence>
<comment type="subcellular location">
    <subcellularLocation>
        <location evidence="1">Nucleus</location>
    </subcellularLocation>
</comment>
<gene>
    <name evidence="13" type="ORF">CDAR_34811</name>
</gene>
<feature type="non-terminal residue" evidence="13">
    <location>
        <position position="520"/>
    </location>
</feature>
<feature type="domain" description="C2H2-type" evidence="12">
    <location>
        <begin position="495"/>
        <end position="520"/>
    </location>
</feature>
<keyword evidence="6" id="KW-0805">Transcription regulation</keyword>
<dbReference type="Pfam" id="PF00096">
    <property type="entry name" value="zf-C2H2"/>
    <property type="match status" value="6"/>
</dbReference>
<feature type="domain" description="C2H2-type" evidence="12">
    <location>
        <begin position="382"/>
        <end position="409"/>
    </location>
</feature>
<dbReference type="AlphaFoldDB" id="A0AAV4WMF1"/>
<dbReference type="PROSITE" id="PS00028">
    <property type="entry name" value="ZINC_FINGER_C2H2_1"/>
    <property type="match status" value="6"/>
</dbReference>
<dbReference type="PANTHER" id="PTHR23235">
    <property type="entry name" value="KRUEPPEL-LIKE TRANSCRIPTION FACTOR"/>
    <property type="match status" value="1"/>
</dbReference>
<evidence type="ECO:0000256" key="5">
    <source>
        <dbReference type="ARBA" id="ARBA00022833"/>
    </source>
</evidence>
<dbReference type="PANTHER" id="PTHR23235:SF160">
    <property type="entry name" value="GASTRULA ZINC FINGER PROTEIN XLCGF7.1-LIKE-RELATED"/>
    <property type="match status" value="1"/>
</dbReference>
<feature type="domain" description="C2H2-type" evidence="12">
    <location>
        <begin position="354"/>
        <end position="381"/>
    </location>
</feature>
<feature type="domain" description="C2H2-type" evidence="12">
    <location>
        <begin position="467"/>
        <end position="494"/>
    </location>
</feature>
<dbReference type="Gene3D" id="3.30.160.60">
    <property type="entry name" value="Classic Zinc Finger"/>
    <property type="match status" value="6"/>
</dbReference>
<keyword evidence="9" id="KW-0539">Nucleus</keyword>
<keyword evidence="8" id="KW-0804">Transcription</keyword>
<accession>A0AAV4WMF1</accession>
<evidence type="ECO:0000256" key="3">
    <source>
        <dbReference type="ARBA" id="ARBA00022737"/>
    </source>
</evidence>
<dbReference type="GO" id="GO:0005634">
    <property type="term" value="C:nucleus"/>
    <property type="evidence" value="ECO:0007669"/>
    <property type="project" value="UniProtKB-SubCell"/>
</dbReference>
<dbReference type="InterPro" id="IPR036236">
    <property type="entry name" value="Znf_C2H2_sf"/>
</dbReference>
<dbReference type="GO" id="GO:0008270">
    <property type="term" value="F:zinc ion binding"/>
    <property type="evidence" value="ECO:0007669"/>
    <property type="project" value="UniProtKB-KW"/>
</dbReference>
<evidence type="ECO:0000259" key="12">
    <source>
        <dbReference type="PROSITE" id="PS50157"/>
    </source>
</evidence>
<dbReference type="FunFam" id="3.30.160.60:FF:001009">
    <property type="entry name" value="Zinc finger protein 26"/>
    <property type="match status" value="1"/>
</dbReference>
<dbReference type="FunFam" id="3.30.160.60:FF:000099">
    <property type="entry name" value="Zinc finger protein 79"/>
    <property type="match status" value="1"/>
</dbReference>
<reference evidence="13 14" key="1">
    <citation type="submission" date="2021-06" db="EMBL/GenBank/DDBJ databases">
        <title>Caerostris darwini draft genome.</title>
        <authorList>
            <person name="Kono N."/>
            <person name="Arakawa K."/>
        </authorList>
    </citation>
    <scope>NUCLEOTIDE SEQUENCE [LARGE SCALE GENOMIC DNA]</scope>
</reference>
<evidence type="ECO:0000256" key="7">
    <source>
        <dbReference type="ARBA" id="ARBA00023125"/>
    </source>
</evidence>
<evidence type="ECO:0000256" key="4">
    <source>
        <dbReference type="ARBA" id="ARBA00022771"/>
    </source>
</evidence>
<keyword evidence="4 10" id="KW-0863">Zinc-finger</keyword>
<evidence type="ECO:0000313" key="14">
    <source>
        <dbReference type="Proteomes" id="UP001054837"/>
    </source>
</evidence>
<evidence type="ECO:0000313" key="13">
    <source>
        <dbReference type="EMBL" id="GIY82713.1"/>
    </source>
</evidence>
<dbReference type="EMBL" id="BPLQ01014733">
    <property type="protein sequence ID" value="GIY82713.1"/>
    <property type="molecule type" value="Genomic_DNA"/>
</dbReference>
<keyword evidence="3" id="KW-0677">Repeat</keyword>
<feature type="region of interest" description="Disordered" evidence="11">
    <location>
        <begin position="50"/>
        <end position="79"/>
    </location>
</feature>
<dbReference type="InterPro" id="IPR013087">
    <property type="entry name" value="Znf_C2H2_type"/>
</dbReference>
<evidence type="ECO:0000256" key="9">
    <source>
        <dbReference type="ARBA" id="ARBA00023242"/>
    </source>
</evidence>
<protein>
    <recommendedName>
        <fullName evidence="12">C2H2-type domain-containing protein</fullName>
    </recommendedName>
</protein>
<keyword evidence="5" id="KW-0862">Zinc</keyword>
<evidence type="ECO:0000256" key="11">
    <source>
        <dbReference type="SAM" id="MobiDB-lite"/>
    </source>
</evidence>
<evidence type="ECO:0000256" key="1">
    <source>
        <dbReference type="ARBA" id="ARBA00004123"/>
    </source>
</evidence>
<dbReference type="PROSITE" id="PS50157">
    <property type="entry name" value="ZINC_FINGER_C2H2_2"/>
    <property type="match status" value="6"/>
</dbReference>
<keyword evidence="2" id="KW-0479">Metal-binding</keyword>
<dbReference type="FunFam" id="3.30.160.60:FF:001155">
    <property type="entry name" value="Zinc finger 30C"/>
    <property type="match status" value="1"/>
</dbReference>
<evidence type="ECO:0000256" key="8">
    <source>
        <dbReference type="ARBA" id="ARBA00023163"/>
    </source>
</evidence>
<proteinExistence type="predicted"/>
<evidence type="ECO:0000256" key="2">
    <source>
        <dbReference type="ARBA" id="ARBA00022723"/>
    </source>
</evidence>
<evidence type="ECO:0000256" key="10">
    <source>
        <dbReference type="PROSITE-ProRule" id="PRU00042"/>
    </source>
</evidence>
<dbReference type="Proteomes" id="UP001054837">
    <property type="component" value="Unassembled WGS sequence"/>
</dbReference>
<dbReference type="GO" id="GO:0000978">
    <property type="term" value="F:RNA polymerase II cis-regulatory region sequence-specific DNA binding"/>
    <property type="evidence" value="ECO:0007669"/>
    <property type="project" value="TreeGrafter"/>
</dbReference>
<evidence type="ECO:0000256" key="6">
    <source>
        <dbReference type="ARBA" id="ARBA00023015"/>
    </source>
</evidence>
<dbReference type="FunFam" id="3.30.160.60:FF:000045">
    <property type="entry name" value="ZFP69 zinc finger protein B"/>
    <property type="match status" value="1"/>
</dbReference>
<dbReference type="SMART" id="SM00355">
    <property type="entry name" value="ZnF_C2H2"/>
    <property type="match status" value="6"/>
</dbReference>
<comment type="caution">
    <text evidence="13">The sequence shown here is derived from an EMBL/GenBank/DDBJ whole genome shotgun (WGS) entry which is preliminary data.</text>
</comment>
<keyword evidence="14" id="KW-1185">Reference proteome</keyword>
<dbReference type="FunFam" id="3.30.160.60:FF:000478">
    <property type="entry name" value="Zinc finger protein 133"/>
    <property type="match status" value="2"/>
</dbReference>